<dbReference type="AlphaFoldDB" id="A0A9N9GYG0"/>
<evidence type="ECO:0000313" key="1">
    <source>
        <dbReference type="EMBL" id="CAG8643955.1"/>
    </source>
</evidence>
<protein>
    <submittedName>
        <fullName evidence="1">13193_t:CDS:1</fullName>
    </submittedName>
</protein>
<sequence>TARFKGPLETSNNVNKTHKCDYAMKMFNQYGSNYSSNLSPTPFGRWEGKNFINTREMLFAICLLDKRSSYGCGRKLI</sequence>
<keyword evidence="2" id="KW-1185">Reference proteome</keyword>
<evidence type="ECO:0000313" key="2">
    <source>
        <dbReference type="Proteomes" id="UP000789570"/>
    </source>
</evidence>
<organism evidence="1 2">
    <name type="scientific">Funneliformis caledonium</name>
    <dbReference type="NCBI Taxonomy" id="1117310"/>
    <lineage>
        <taxon>Eukaryota</taxon>
        <taxon>Fungi</taxon>
        <taxon>Fungi incertae sedis</taxon>
        <taxon>Mucoromycota</taxon>
        <taxon>Glomeromycotina</taxon>
        <taxon>Glomeromycetes</taxon>
        <taxon>Glomerales</taxon>
        <taxon>Glomeraceae</taxon>
        <taxon>Funneliformis</taxon>
    </lineage>
</organism>
<name>A0A9N9GYG0_9GLOM</name>
<feature type="non-terminal residue" evidence="1">
    <location>
        <position position="1"/>
    </location>
</feature>
<comment type="caution">
    <text evidence="1">The sequence shown here is derived from an EMBL/GenBank/DDBJ whole genome shotgun (WGS) entry which is preliminary data.</text>
</comment>
<reference evidence="1" key="1">
    <citation type="submission" date="2021-06" db="EMBL/GenBank/DDBJ databases">
        <authorList>
            <person name="Kallberg Y."/>
            <person name="Tangrot J."/>
            <person name="Rosling A."/>
        </authorList>
    </citation>
    <scope>NUCLEOTIDE SEQUENCE</scope>
    <source>
        <strain evidence="1">UK204</strain>
    </source>
</reference>
<gene>
    <name evidence="1" type="ORF">FCALED_LOCUS10712</name>
</gene>
<dbReference type="EMBL" id="CAJVPQ010004079">
    <property type="protein sequence ID" value="CAG8643955.1"/>
    <property type="molecule type" value="Genomic_DNA"/>
</dbReference>
<dbReference type="Proteomes" id="UP000789570">
    <property type="component" value="Unassembled WGS sequence"/>
</dbReference>
<accession>A0A9N9GYG0</accession>
<proteinExistence type="predicted"/>